<dbReference type="SMART" id="SM00232">
    <property type="entry name" value="JAB_MPN"/>
    <property type="match status" value="1"/>
</dbReference>
<evidence type="ECO:0000256" key="7">
    <source>
        <dbReference type="ARBA" id="ARBA00022670"/>
    </source>
</evidence>
<evidence type="ECO:0000256" key="10">
    <source>
        <dbReference type="ARBA" id="ARBA00022801"/>
    </source>
</evidence>
<comment type="subcellular location">
    <subcellularLocation>
        <location evidence="3">Cytoplasm</location>
    </subcellularLocation>
    <subcellularLocation>
        <location evidence="2">Nucleus</location>
    </subcellularLocation>
</comment>
<keyword evidence="16" id="KW-1185">Reference proteome</keyword>
<protein>
    <recommendedName>
        <fullName evidence="5">COP9 signalosome complex subunit 5</fullName>
    </recommendedName>
</protein>
<dbReference type="FunFam" id="3.40.140.10:FF:000203">
    <property type="entry name" value="COP9 signalosome complex subunit 5"/>
    <property type="match status" value="1"/>
</dbReference>
<dbReference type="InterPro" id="IPR000555">
    <property type="entry name" value="JAMM/MPN+_dom"/>
</dbReference>
<dbReference type="Pfam" id="PF01398">
    <property type="entry name" value="JAB"/>
    <property type="match status" value="1"/>
</dbReference>
<comment type="similarity">
    <text evidence="4">Belongs to the peptidase M67A family. CSN5 subfamily.</text>
</comment>
<dbReference type="PANTHER" id="PTHR10410">
    <property type="entry name" value="EUKARYOTIC TRANSLATION INITIATION FACTOR 3 -RELATED"/>
    <property type="match status" value="1"/>
</dbReference>
<keyword evidence="6" id="KW-0963">Cytoplasm</keyword>
<keyword evidence="10" id="KW-0378">Hydrolase</keyword>
<evidence type="ECO:0000256" key="6">
    <source>
        <dbReference type="ARBA" id="ARBA00022490"/>
    </source>
</evidence>
<gene>
    <name evidence="15" type="primary">Cops5</name>
    <name evidence="15" type="ORF">EMBFUC_R02410</name>
</gene>
<accession>A0A7K4VHE7</accession>
<keyword evidence="11" id="KW-0862">Zinc</keyword>
<dbReference type="InterPro" id="IPR050242">
    <property type="entry name" value="JAMM_MPN+_peptidase_M67A"/>
</dbReference>
<evidence type="ECO:0000256" key="2">
    <source>
        <dbReference type="ARBA" id="ARBA00004123"/>
    </source>
</evidence>
<dbReference type="GO" id="GO:0005737">
    <property type="term" value="C:cytoplasm"/>
    <property type="evidence" value="ECO:0007669"/>
    <property type="project" value="UniProtKB-SubCell"/>
</dbReference>
<evidence type="ECO:0000256" key="4">
    <source>
        <dbReference type="ARBA" id="ARBA00006008"/>
    </source>
</evidence>
<dbReference type="InterPro" id="IPR037518">
    <property type="entry name" value="MPN"/>
</dbReference>
<dbReference type="Pfam" id="PF18323">
    <property type="entry name" value="CSN5_C"/>
    <property type="match status" value="1"/>
</dbReference>
<dbReference type="Gene3D" id="3.40.140.10">
    <property type="entry name" value="Cytidine Deaminase, domain 2"/>
    <property type="match status" value="1"/>
</dbReference>
<evidence type="ECO:0000256" key="13">
    <source>
        <dbReference type="ARBA" id="ARBA00023242"/>
    </source>
</evidence>
<evidence type="ECO:0000256" key="11">
    <source>
        <dbReference type="ARBA" id="ARBA00022833"/>
    </source>
</evidence>
<evidence type="ECO:0000256" key="5">
    <source>
        <dbReference type="ARBA" id="ARBA00014880"/>
    </source>
</evidence>
<evidence type="ECO:0000256" key="8">
    <source>
        <dbReference type="ARBA" id="ARBA00022723"/>
    </source>
</evidence>
<comment type="cofactor">
    <cofactor evidence="1">
        <name>a divalent metal cation</name>
        <dbReference type="ChEBI" id="CHEBI:60240"/>
    </cofactor>
</comment>
<feature type="domain" description="MPN" evidence="14">
    <location>
        <begin position="59"/>
        <end position="196"/>
    </location>
</feature>
<evidence type="ECO:0000256" key="12">
    <source>
        <dbReference type="ARBA" id="ARBA00023049"/>
    </source>
</evidence>
<evidence type="ECO:0000259" key="14">
    <source>
        <dbReference type="PROSITE" id="PS50249"/>
    </source>
</evidence>
<dbReference type="PROSITE" id="PS50249">
    <property type="entry name" value="MPN"/>
    <property type="match status" value="1"/>
</dbReference>
<evidence type="ECO:0000313" key="16">
    <source>
        <dbReference type="Proteomes" id="UP000580681"/>
    </source>
</evidence>
<dbReference type="GO" id="GO:0008180">
    <property type="term" value="C:COP9 signalosome"/>
    <property type="evidence" value="ECO:0007669"/>
    <property type="project" value="UniProtKB-KW"/>
</dbReference>
<keyword evidence="8" id="KW-0479">Metal-binding</keyword>
<dbReference type="GO" id="GO:0046872">
    <property type="term" value="F:metal ion binding"/>
    <property type="evidence" value="ECO:0007669"/>
    <property type="project" value="UniProtKB-KW"/>
</dbReference>
<evidence type="ECO:0000256" key="3">
    <source>
        <dbReference type="ARBA" id="ARBA00004496"/>
    </source>
</evidence>
<dbReference type="Proteomes" id="UP000580681">
    <property type="component" value="Unassembled WGS sequence"/>
</dbReference>
<keyword evidence="13" id="KW-0539">Nucleus</keyword>
<dbReference type="SUPFAM" id="SSF102712">
    <property type="entry name" value="JAB1/MPN domain"/>
    <property type="match status" value="1"/>
</dbReference>
<keyword evidence="9" id="KW-0736">Signalosome</keyword>
<keyword evidence="7" id="KW-0645">Protease</keyword>
<dbReference type="GO" id="GO:0008237">
    <property type="term" value="F:metallopeptidase activity"/>
    <property type="evidence" value="ECO:0007669"/>
    <property type="project" value="UniProtKB-KW"/>
</dbReference>
<reference evidence="15 16" key="1">
    <citation type="submission" date="2019-09" db="EMBL/GenBank/DDBJ databases">
        <title>Bird 10,000 Genomes (B10K) Project - Family phase.</title>
        <authorList>
            <person name="Zhang G."/>
        </authorList>
    </citation>
    <scope>NUCLEOTIDE SEQUENCE [LARGE SCALE GENOMIC DNA]</scope>
    <source>
        <strain evidence="15">B10K-DU-015-11</strain>
        <tissue evidence="15">Mixed tissue sample</tissue>
    </source>
</reference>
<evidence type="ECO:0000256" key="9">
    <source>
        <dbReference type="ARBA" id="ARBA00022790"/>
    </source>
</evidence>
<proteinExistence type="inferred from homology"/>
<comment type="caution">
    <text evidence="15">The sequence shown here is derived from an EMBL/GenBank/DDBJ whole genome shotgun (WGS) entry which is preliminary data.</text>
</comment>
<feature type="non-terminal residue" evidence="15">
    <location>
        <position position="331"/>
    </location>
</feature>
<feature type="non-terminal residue" evidence="15">
    <location>
        <position position="1"/>
    </location>
</feature>
<dbReference type="InterPro" id="IPR040961">
    <property type="entry name" value="CSN5_C"/>
</dbReference>
<evidence type="ECO:0000256" key="1">
    <source>
        <dbReference type="ARBA" id="ARBA00001968"/>
    </source>
</evidence>
<keyword evidence="12" id="KW-0482">Metalloprotease</keyword>
<dbReference type="AlphaFoldDB" id="A0A7K4VHE7"/>
<dbReference type="CDD" id="cd08069">
    <property type="entry name" value="MPN_RPN11_CSN5"/>
    <property type="match status" value="1"/>
</dbReference>
<sequence>AAAGSGASGSGMAQKTWELANNMQEAQSIDEIYKYDRKQQQEILAAKPWTKDHHYFKYCKISALALLKMVMHARSGGNLEVMGLMLGKVDGETMIIMDSFALPVEGTETRVNAQAAAYEYMAAYIENAKQVGRLENAIGWYHSHPGYGCWLSGIDVSTQMLNQQFQEPFVAVVIDPTRTISAGKVNLGAFRTYPKLVKPNVNLRSRKIPNFRLPGEMYYALEVSYFKSSLDRKLLELLWNKYWVNTLSSSSLLTNADYTTGQVFDLSEKLEQSEAQLGRGSFMLGLETHDKKSEDKLAKATRDSCKTTIEAIHGLMSQVIKDKLFNQINIA</sequence>
<dbReference type="EMBL" id="VYZJ01000773">
    <property type="protein sequence ID" value="NWR21942.1"/>
    <property type="molecule type" value="Genomic_DNA"/>
</dbReference>
<dbReference type="GO" id="GO:0006508">
    <property type="term" value="P:proteolysis"/>
    <property type="evidence" value="ECO:0007669"/>
    <property type="project" value="UniProtKB-KW"/>
</dbReference>
<name>A0A7K4VHE7_9EMBE</name>
<organism evidence="15 16">
    <name type="scientific">Emberiza fucata</name>
    <dbReference type="NCBI Taxonomy" id="337179"/>
    <lineage>
        <taxon>Eukaryota</taxon>
        <taxon>Metazoa</taxon>
        <taxon>Chordata</taxon>
        <taxon>Craniata</taxon>
        <taxon>Vertebrata</taxon>
        <taxon>Euteleostomi</taxon>
        <taxon>Archelosauria</taxon>
        <taxon>Archosauria</taxon>
        <taxon>Dinosauria</taxon>
        <taxon>Saurischia</taxon>
        <taxon>Theropoda</taxon>
        <taxon>Coelurosauria</taxon>
        <taxon>Aves</taxon>
        <taxon>Neognathae</taxon>
        <taxon>Neoaves</taxon>
        <taxon>Telluraves</taxon>
        <taxon>Australaves</taxon>
        <taxon>Passeriformes</taxon>
        <taxon>Passeroidea</taxon>
        <taxon>Fringillidae</taxon>
        <taxon>Emberizinae</taxon>
        <taxon>Emberizini</taxon>
        <taxon>Emberiza</taxon>
    </lineage>
</organism>
<evidence type="ECO:0000313" key="15">
    <source>
        <dbReference type="EMBL" id="NWR21942.1"/>
    </source>
</evidence>